<keyword evidence="5 6" id="KW-0472">Membrane</keyword>
<feature type="transmembrane region" description="Helical" evidence="6">
    <location>
        <begin position="53"/>
        <end position="74"/>
    </location>
</feature>
<gene>
    <name evidence="7" type="ORF">GCM10025868_28970</name>
</gene>
<dbReference type="PANTHER" id="PTHR43124:SF3">
    <property type="entry name" value="CHLORAMPHENICOL EFFLUX PUMP RV0191"/>
    <property type="match status" value="1"/>
</dbReference>
<organism evidence="7 8">
    <name type="scientific">Angustibacter aerolatus</name>
    <dbReference type="NCBI Taxonomy" id="1162965"/>
    <lineage>
        <taxon>Bacteria</taxon>
        <taxon>Bacillati</taxon>
        <taxon>Actinomycetota</taxon>
        <taxon>Actinomycetes</taxon>
        <taxon>Kineosporiales</taxon>
        <taxon>Kineosporiaceae</taxon>
    </lineage>
</organism>
<accession>A0ABQ6JLC5</accession>
<feature type="transmembrane region" description="Helical" evidence="6">
    <location>
        <begin position="169"/>
        <end position="193"/>
    </location>
</feature>
<feature type="transmembrane region" description="Helical" evidence="6">
    <location>
        <begin position="81"/>
        <end position="101"/>
    </location>
</feature>
<comment type="subcellular location">
    <subcellularLocation>
        <location evidence="1">Cell membrane</location>
        <topology evidence="1">Multi-pass membrane protein</topology>
    </subcellularLocation>
</comment>
<evidence type="ECO:0000256" key="3">
    <source>
        <dbReference type="ARBA" id="ARBA00022692"/>
    </source>
</evidence>
<keyword evidence="2" id="KW-1003">Cell membrane</keyword>
<dbReference type="InterPro" id="IPR036259">
    <property type="entry name" value="MFS_trans_sf"/>
</dbReference>
<evidence type="ECO:0000256" key="1">
    <source>
        <dbReference type="ARBA" id="ARBA00004651"/>
    </source>
</evidence>
<feature type="transmembrane region" description="Helical" evidence="6">
    <location>
        <begin position="20"/>
        <end position="41"/>
    </location>
</feature>
<evidence type="ECO:0000313" key="7">
    <source>
        <dbReference type="EMBL" id="GMA87647.1"/>
    </source>
</evidence>
<protein>
    <recommendedName>
        <fullName evidence="9">Major facilitator superfamily (MFS) profile domain-containing protein</fullName>
    </recommendedName>
</protein>
<evidence type="ECO:0008006" key="9">
    <source>
        <dbReference type="Google" id="ProtNLM"/>
    </source>
</evidence>
<evidence type="ECO:0000256" key="6">
    <source>
        <dbReference type="SAM" id="Phobius"/>
    </source>
</evidence>
<dbReference type="SUPFAM" id="SSF103473">
    <property type="entry name" value="MFS general substrate transporter"/>
    <property type="match status" value="1"/>
</dbReference>
<keyword evidence="4 6" id="KW-1133">Transmembrane helix</keyword>
<dbReference type="PANTHER" id="PTHR43124">
    <property type="entry name" value="PURINE EFFLUX PUMP PBUE"/>
    <property type="match status" value="1"/>
</dbReference>
<reference evidence="8" key="1">
    <citation type="journal article" date="2019" name="Int. J. Syst. Evol. Microbiol.">
        <title>The Global Catalogue of Microorganisms (GCM) 10K type strain sequencing project: providing services to taxonomists for standard genome sequencing and annotation.</title>
        <authorList>
            <consortium name="The Broad Institute Genomics Platform"/>
            <consortium name="The Broad Institute Genome Sequencing Center for Infectious Disease"/>
            <person name="Wu L."/>
            <person name="Ma J."/>
        </authorList>
    </citation>
    <scope>NUCLEOTIDE SEQUENCE [LARGE SCALE GENOMIC DNA]</scope>
    <source>
        <strain evidence="8">NBRC 108730</strain>
    </source>
</reference>
<sequence length="202" mass="20133">MDARTGCSASLQALRHRGFWLVVAVCVVGVGGVFAVYTYVVSTLTVVAGVPRAWVPAVLALFGVGMTAGAVLGGRLADRSVRWSIALGMVGLAAVMVALTVLVRHPASAAVGVLLLGAASMAPMPSIQARLLDVAPAAPTLAAAMLHSATNTANAVGAWAGGLVLSAGAGYAAIGWVGAAMAVAGLLLSLCMFGHDGSRRNT</sequence>
<evidence type="ECO:0000313" key="8">
    <source>
        <dbReference type="Proteomes" id="UP001157017"/>
    </source>
</evidence>
<dbReference type="EMBL" id="BSUZ01000001">
    <property type="protein sequence ID" value="GMA87647.1"/>
    <property type="molecule type" value="Genomic_DNA"/>
</dbReference>
<evidence type="ECO:0000256" key="5">
    <source>
        <dbReference type="ARBA" id="ARBA00023136"/>
    </source>
</evidence>
<evidence type="ECO:0000256" key="2">
    <source>
        <dbReference type="ARBA" id="ARBA00022475"/>
    </source>
</evidence>
<comment type="caution">
    <text evidence="7">The sequence shown here is derived from an EMBL/GenBank/DDBJ whole genome shotgun (WGS) entry which is preliminary data.</text>
</comment>
<name>A0ABQ6JLC5_9ACTN</name>
<dbReference type="InterPro" id="IPR050189">
    <property type="entry name" value="MFS_Efflux_Transporters"/>
</dbReference>
<evidence type="ECO:0000256" key="4">
    <source>
        <dbReference type="ARBA" id="ARBA00022989"/>
    </source>
</evidence>
<proteinExistence type="predicted"/>
<keyword evidence="8" id="KW-1185">Reference proteome</keyword>
<dbReference type="Proteomes" id="UP001157017">
    <property type="component" value="Unassembled WGS sequence"/>
</dbReference>
<keyword evidence="3 6" id="KW-0812">Transmembrane</keyword>
<dbReference type="Gene3D" id="1.20.1250.20">
    <property type="entry name" value="MFS general substrate transporter like domains"/>
    <property type="match status" value="1"/>
</dbReference>